<dbReference type="PROSITE" id="PS00595">
    <property type="entry name" value="AA_TRANSFER_CLASS_5"/>
    <property type="match status" value="1"/>
</dbReference>
<dbReference type="GO" id="GO:0006534">
    <property type="term" value="P:cysteine metabolic process"/>
    <property type="evidence" value="ECO:0007669"/>
    <property type="project" value="InterPro"/>
</dbReference>
<dbReference type="GO" id="GO:0016226">
    <property type="term" value="P:iron-sulfur cluster assembly"/>
    <property type="evidence" value="ECO:0007669"/>
    <property type="project" value="InterPro"/>
</dbReference>
<dbReference type="Pfam" id="PF00266">
    <property type="entry name" value="Aminotran_5"/>
    <property type="match status" value="1"/>
</dbReference>
<dbReference type="GO" id="GO:0016829">
    <property type="term" value="F:lyase activity"/>
    <property type="evidence" value="ECO:0007669"/>
    <property type="project" value="UniProtKB-KW"/>
</dbReference>
<proteinExistence type="inferred from homology"/>
<name>A0A9N8D961_PRORE</name>
<evidence type="ECO:0000256" key="6">
    <source>
        <dbReference type="ARBA" id="ARBA00050776"/>
    </source>
</evidence>
<evidence type="ECO:0000256" key="5">
    <source>
        <dbReference type="ARBA" id="ARBA00022898"/>
    </source>
</evidence>
<dbReference type="GO" id="GO:0030170">
    <property type="term" value="F:pyridoxal phosphate binding"/>
    <property type="evidence" value="ECO:0007669"/>
    <property type="project" value="InterPro"/>
</dbReference>
<protein>
    <recommendedName>
        <fullName evidence="3">cysteine desulfurase</fullName>
        <ecNumber evidence="3">2.8.1.7</ecNumber>
    </recommendedName>
</protein>
<comment type="cofactor">
    <cofactor evidence="1 7">
        <name>pyridoxal 5'-phosphate</name>
        <dbReference type="ChEBI" id="CHEBI:597326"/>
    </cofactor>
</comment>
<dbReference type="InterPro" id="IPR010970">
    <property type="entry name" value="Cys_dSase_SufS"/>
</dbReference>
<evidence type="ECO:0000256" key="4">
    <source>
        <dbReference type="ARBA" id="ARBA00022679"/>
    </source>
</evidence>
<evidence type="ECO:0000256" key="3">
    <source>
        <dbReference type="ARBA" id="ARBA00012239"/>
    </source>
</evidence>
<dbReference type="AlphaFoldDB" id="A0A9N8D961"/>
<keyword evidence="4" id="KW-0808">Transferase</keyword>
<evidence type="ECO:0000313" key="9">
    <source>
        <dbReference type="EMBL" id="CAB5716787.1"/>
    </source>
</evidence>
<dbReference type="Gene3D" id="3.40.640.10">
    <property type="entry name" value="Type I PLP-dependent aspartate aminotransferase-like (Major domain)"/>
    <property type="match status" value="1"/>
</dbReference>
<dbReference type="NCBIfam" id="TIGR03392">
    <property type="entry name" value="FeS_syn_CsdA"/>
    <property type="match status" value="1"/>
</dbReference>
<dbReference type="PANTHER" id="PTHR43586:SF8">
    <property type="entry name" value="CYSTEINE DESULFURASE 1, CHLOROPLASTIC"/>
    <property type="match status" value="1"/>
</dbReference>
<evidence type="ECO:0000256" key="1">
    <source>
        <dbReference type="ARBA" id="ARBA00001933"/>
    </source>
</evidence>
<dbReference type="SUPFAM" id="SSF53383">
    <property type="entry name" value="PLP-dependent transferases"/>
    <property type="match status" value="1"/>
</dbReference>
<gene>
    <name evidence="9" type="primary">csdA_2</name>
    <name evidence="9" type="ORF">GHA_04232</name>
</gene>
<dbReference type="InterPro" id="IPR015424">
    <property type="entry name" value="PyrdxlP-dep_Trfase"/>
</dbReference>
<keyword evidence="9" id="KW-0456">Lyase</keyword>
<evidence type="ECO:0000256" key="2">
    <source>
        <dbReference type="ARBA" id="ARBA00010447"/>
    </source>
</evidence>
<sequence length="425" mass="47310">MYNQLIPHSVKSKHIEILTKKKILMDHFSATTFRLTFPAIDSSTLFFDSAATALKPIAMINASNDYYRLSGSSVYRGQSSESLKLTRDYEQGRIRAAKYIHASSEKNIIWTRGTTESINLITQGYFRSTLKPDDEIIVSEIEHHSNLLPWIMLSQQTGAKIIKWPVEKNLTLSLDVLQSKLSEKTKVIAITQMSNVTGYQPDIQTVTQLAHQVGALVVVDGAQGVVHSPINVSELNIDFYAFSAHKLYGPTGLGVCYAKTELLEQMTPWHGGGKMLTHVTFDDFTLAPIPQRFEAGTPNIAGVIAFSATLEWLEGINLTLAETYTCSLIEYATKKLSALPGFIRYSVPDSPLLSFNFKDIHHSDLGALLTEQNIALRYGQHCTQPLMDALNISGCLRISMMPYNNREDVDKFIDAVTVSLSILNE</sequence>
<comment type="caution">
    <text evidence="9">The sequence shown here is derived from an EMBL/GenBank/DDBJ whole genome shotgun (WGS) entry which is preliminary data.</text>
</comment>
<keyword evidence="5" id="KW-0663">Pyridoxal phosphate</keyword>
<dbReference type="InterPro" id="IPR022471">
    <property type="entry name" value="Cys_desulphurase_CdsA"/>
</dbReference>
<dbReference type="InterPro" id="IPR015422">
    <property type="entry name" value="PyrdxlP-dep_Trfase_small"/>
</dbReference>
<dbReference type="GO" id="GO:0031071">
    <property type="term" value="F:cysteine desulfurase activity"/>
    <property type="evidence" value="ECO:0007669"/>
    <property type="project" value="UniProtKB-EC"/>
</dbReference>
<comment type="catalytic activity">
    <reaction evidence="6">
        <text>(sulfur carrier)-H + L-cysteine = (sulfur carrier)-SH + L-alanine</text>
        <dbReference type="Rhea" id="RHEA:43892"/>
        <dbReference type="Rhea" id="RHEA-COMP:14737"/>
        <dbReference type="Rhea" id="RHEA-COMP:14739"/>
        <dbReference type="ChEBI" id="CHEBI:29917"/>
        <dbReference type="ChEBI" id="CHEBI:35235"/>
        <dbReference type="ChEBI" id="CHEBI:57972"/>
        <dbReference type="ChEBI" id="CHEBI:64428"/>
        <dbReference type="EC" id="2.8.1.7"/>
    </reaction>
</comment>
<dbReference type="Gene3D" id="3.90.1150.10">
    <property type="entry name" value="Aspartate Aminotransferase, domain 1"/>
    <property type="match status" value="1"/>
</dbReference>
<feature type="domain" description="Aminotransferase class V" evidence="8">
    <location>
        <begin position="46"/>
        <end position="412"/>
    </location>
</feature>
<evidence type="ECO:0000256" key="7">
    <source>
        <dbReference type="RuleBase" id="RU004504"/>
    </source>
</evidence>
<dbReference type="EMBL" id="CAHPSF010000017">
    <property type="protein sequence ID" value="CAB5716787.1"/>
    <property type="molecule type" value="Genomic_DNA"/>
</dbReference>
<dbReference type="InterPro" id="IPR020578">
    <property type="entry name" value="Aminotrans_V_PyrdxlP_BS"/>
</dbReference>
<dbReference type="EC" id="2.8.1.7" evidence="3"/>
<dbReference type="Proteomes" id="UP000834611">
    <property type="component" value="Unassembled WGS sequence"/>
</dbReference>
<organism evidence="9 10">
    <name type="scientific">Providencia rettgeri</name>
    <dbReference type="NCBI Taxonomy" id="587"/>
    <lineage>
        <taxon>Bacteria</taxon>
        <taxon>Pseudomonadati</taxon>
        <taxon>Pseudomonadota</taxon>
        <taxon>Gammaproteobacteria</taxon>
        <taxon>Enterobacterales</taxon>
        <taxon>Morganellaceae</taxon>
        <taxon>Providencia</taxon>
    </lineage>
</organism>
<evidence type="ECO:0000313" key="10">
    <source>
        <dbReference type="Proteomes" id="UP000834611"/>
    </source>
</evidence>
<dbReference type="PANTHER" id="PTHR43586">
    <property type="entry name" value="CYSTEINE DESULFURASE"/>
    <property type="match status" value="1"/>
</dbReference>
<accession>A0A9N8D961</accession>
<reference evidence="9" key="1">
    <citation type="submission" date="2020-05" db="EMBL/GenBank/DDBJ databases">
        <authorList>
            <person name="Delgado-Blas J."/>
        </authorList>
    </citation>
    <scope>NUCLEOTIDE SEQUENCE</scope>
    <source>
        <strain evidence="9">BB1453</strain>
    </source>
</reference>
<dbReference type="CDD" id="cd06453">
    <property type="entry name" value="SufS_like"/>
    <property type="match status" value="1"/>
</dbReference>
<dbReference type="InterPro" id="IPR015421">
    <property type="entry name" value="PyrdxlP-dep_Trfase_major"/>
</dbReference>
<comment type="similarity">
    <text evidence="2">Belongs to the class-V pyridoxal-phosphate-dependent aminotransferase family. Csd subfamily.</text>
</comment>
<dbReference type="InterPro" id="IPR000192">
    <property type="entry name" value="Aminotrans_V_dom"/>
</dbReference>
<evidence type="ECO:0000259" key="8">
    <source>
        <dbReference type="Pfam" id="PF00266"/>
    </source>
</evidence>